<feature type="compositionally biased region" description="Low complexity" evidence="2">
    <location>
        <begin position="541"/>
        <end position="580"/>
    </location>
</feature>
<gene>
    <name evidence="4" type="ORF">PHYSODRAFT_256786</name>
</gene>
<feature type="transmembrane region" description="Helical" evidence="3">
    <location>
        <begin position="659"/>
        <end position="686"/>
    </location>
</feature>
<evidence type="ECO:0000256" key="3">
    <source>
        <dbReference type="SAM" id="Phobius"/>
    </source>
</evidence>
<feature type="compositionally biased region" description="Low complexity" evidence="2">
    <location>
        <begin position="511"/>
        <end position="520"/>
    </location>
</feature>
<accession>G5A5N3</accession>
<evidence type="ECO:0000313" key="5">
    <source>
        <dbReference type="Proteomes" id="UP000002640"/>
    </source>
</evidence>
<feature type="region of interest" description="Disordered" evidence="2">
    <location>
        <begin position="597"/>
        <end position="650"/>
    </location>
</feature>
<keyword evidence="1" id="KW-0175">Coiled coil</keyword>
<proteinExistence type="predicted"/>
<dbReference type="AlphaFoldDB" id="G5A5N3"/>
<evidence type="ECO:0000313" key="4">
    <source>
        <dbReference type="EMBL" id="EGZ08638.1"/>
    </source>
</evidence>
<feature type="region of interest" description="Disordered" evidence="2">
    <location>
        <begin position="144"/>
        <end position="173"/>
    </location>
</feature>
<feature type="compositionally biased region" description="Low complexity" evidence="2">
    <location>
        <begin position="471"/>
        <end position="496"/>
    </location>
</feature>
<feature type="region of interest" description="Disordered" evidence="2">
    <location>
        <begin position="471"/>
        <end position="580"/>
    </location>
</feature>
<dbReference type="SMR" id="G5A5N3"/>
<name>G5A5N3_PHYSP</name>
<organism evidence="4 5">
    <name type="scientific">Phytophthora sojae (strain P6497)</name>
    <name type="common">Soybean stem and root rot agent</name>
    <name type="synonym">Phytophthora megasperma f. sp. glycines</name>
    <dbReference type="NCBI Taxonomy" id="1094619"/>
    <lineage>
        <taxon>Eukaryota</taxon>
        <taxon>Sar</taxon>
        <taxon>Stramenopiles</taxon>
        <taxon>Oomycota</taxon>
        <taxon>Peronosporomycetes</taxon>
        <taxon>Peronosporales</taxon>
        <taxon>Peronosporaceae</taxon>
        <taxon>Phytophthora</taxon>
    </lineage>
</organism>
<dbReference type="EMBL" id="JH159160">
    <property type="protein sequence ID" value="EGZ08638.1"/>
    <property type="molecule type" value="Genomic_DNA"/>
</dbReference>
<dbReference type="RefSeq" id="XP_009535271.1">
    <property type="nucleotide sequence ID" value="XM_009536976.1"/>
</dbReference>
<sequence length="972" mass="104718">GGCVVAEPAPRLRFVSTSGAPVHSVTALVADAHTLQRENQELRAQYELVSAHNAGLATHASALHDRNLAILHRAREGYRAGMIRLEQALFSWEHAERDYAVLEGQVADFRARAKRADAAEALLRAERGSSTKQYRDLQTQLRAARDQAGATTRAPSVTAFASTSQPPKPPSLLSKRVAAAEAERDHMRQLVATAEQQRDAALAERDRVTPVLVVVEQECDGALDMRDQVRRASTALRRERDDAVTKRDQARRAVAALEQWRDAAVAERDQARQALTALEQQRAPVDEELRAALAHAEELRRSATCIHELKKSVATATTLRVAAESEMAQAQAGELCATSRAAQYRAGWLSIRRSSQQRRGPVGAQTHRLRTRVAELEEERDLAIRERDERAVAWRRMLRDARRGRELALWVRDELADRLAGVVTRVGGQIDTADLVRRLEATFTAEIDGAIPLPPAIPTSAAVPAASAVPVPASTASSSGARAGSSASTAGSTTGACPPAGPSGSRPVPTSFAASSSSGFRRPRHGASSRVGSQSHASRPSGVASATSSGSSPLRRSRRPSTVADTAASDNAAAQASSAATPSVAAAAAARAREDASLFGSESSDSEDQARRAQSKRRRLHSPGSRSRSPARPPPRSPSRSPARSPPRSPSRSWTPFCFAFAFPLGLSFAFALASTLALAFSLALLGVDAFGRLNAFGARGGVGGLASLFSCTADALLAEGPSGRRSWTRPCCDVSSASSSSRASSSSTASSGSAGSAPAAPFFDPVIPPAGTPSGWRQPRELRTLFLPPPGWIIPRRVPPAPANWNRALVTLANVDALYATRPWRYLAQAAEALLFASGDPAFRPFLRRLRHHIEHWAQAYWEATHELFVQGAAWKRWRTARNSRRSHAGNHLNSLLQLVVGLFQQGLADMDLLLDPMMLHFPPAHTSIGRWYPGLQHATLQATLDDIDTQEPWRRFYRTPLTVAEMDANP</sequence>
<dbReference type="KEGG" id="psoj:PHYSODRAFT_256786"/>
<keyword evidence="3" id="KW-0472">Membrane</keyword>
<keyword evidence="3" id="KW-0812">Transmembrane</keyword>
<evidence type="ECO:0000256" key="2">
    <source>
        <dbReference type="SAM" id="MobiDB-lite"/>
    </source>
</evidence>
<feature type="region of interest" description="Disordered" evidence="2">
    <location>
        <begin position="736"/>
        <end position="757"/>
    </location>
</feature>
<feature type="non-terminal residue" evidence="4">
    <location>
        <position position="1"/>
    </location>
</feature>
<dbReference type="InParanoid" id="G5A5N3"/>
<feature type="compositionally biased region" description="Polar residues" evidence="2">
    <location>
        <begin position="149"/>
        <end position="165"/>
    </location>
</feature>
<dbReference type="GeneID" id="20638786"/>
<dbReference type="Proteomes" id="UP000002640">
    <property type="component" value="Unassembled WGS sequence"/>
</dbReference>
<evidence type="ECO:0000256" key="1">
    <source>
        <dbReference type="SAM" id="Coils"/>
    </source>
</evidence>
<feature type="coiled-coil region" evidence="1">
    <location>
        <begin position="25"/>
        <end position="52"/>
    </location>
</feature>
<keyword evidence="5" id="KW-1185">Reference proteome</keyword>
<keyword evidence="3" id="KW-1133">Transmembrane helix</keyword>
<feature type="coiled-coil region" evidence="1">
    <location>
        <begin position="177"/>
        <end position="204"/>
    </location>
</feature>
<dbReference type="STRING" id="1094619.G5A5N3"/>
<reference evidence="4 5" key="1">
    <citation type="journal article" date="2006" name="Science">
        <title>Phytophthora genome sequences uncover evolutionary origins and mechanisms of pathogenesis.</title>
        <authorList>
            <person name="Tyler B.M."/>
            <person name="Tripathy S."/>
            <person name="Zhang X."/>
            <person name="Dehal P."/>
            <person name="Jiang R.H."/>
            <person name="Aerts A."/>
            <person name="Arredondo F.D."/>
            <person name="Baxter L."/>
            <person name="Bensasson D."/>
            <person name="Beynon J.L."/>
            <person name="Chapman J."/>
            <person name="Damasceno C.M."/>
            <person name="Dorrance A.E."/>
            <person name="Dou D."/>
            <person name="Dickerman A.W."/>
            <person name="Dubchak I.L."/>
            <person name="Garbelotto M."/>
            <person name="Gijzen M."/>
            <person name="Gordon S.G."/>
            <person name="Govers F."/>
            <person name="Grunwald N.J."/>
            <person name="Huang W."/>
            <person name="Ivors K.L."/>
            <person name="Jones R.W."/>
            <person name="Kamoun S."/>
            <person name="Krampis K."/>
            <person name="Lamour K.H."/>
            <person name="Lee M.K."/>
            <person name="McDonald W.H."/>
            <person name="Medina M."/>
            <person name="Meijer H.J."/>
            <person name="Nordberg E.K."/>
            <person name="Maclean D.J."/>
            <person name="Ospina-Giraldo M.D."/>
            <person name="Morris P.F."/>
            <person name="Phuntumart V."/>
            <person name="Putnam N.H."/>
            <person name="Rash S."/>
            <person name="Rose J.K."/>
            <person name="Sakihama Y."/>
            <person name="Salamov A.A."/>
            <person name="Savidor A."/>
            <person name="Scheuring C.F."/>
            <person name="Smith B.M."/>
            <person name="Sobral B.W."/>
            <person name="Terry A."/>
            <person name="Torto-Alalibo T.A."/>
            <person name="Win J."/>
            <person name="Xu Z."/>
            <person name="Zhang H."/>
            <person name="Grigoriev I.V."/>
            <person name="Rokhsar D.S."/>
            <person name="Boore J.L."/>
        </authorList>
    </citation>
    <scope>NUCLEOTIDE SEQUENCE [LARGE SCALE GENOMIC DNA]</scope>
    <source>
        <strain evidence="4 5">P6497</strain>
    </source>
</reference>
<protein>
    <submittedName>
        <fullName evidence="4">Uncharacterized protein</fullName>
    </submittedName>
</protein>